<dbReference type="InterPro" id="IPR036388">
    <property type="entry name" value="WH-like_DNA-bd_sf"/>
</dbReference>
<comment type="function">
    <text evidence="7">May play the central regulatory role in sporulation. It may be an element of the effector pathway responsible for the activation of sporulation genes in response to nutritional stress. Spo0A may act in concert with spo0H (a sigma factor) to control the expression of some genes that are critical to the sporulation process.</text>
</comment>
<dbReference type="PROSITE" id="PS50110">
    <property type="entry name" value="RESPONSE_REGULATORY"/>
    <property type="match status" value="1"/>
</dbReference>
<reference evidence="13 15" key="1">
    <citation type="submission" date="2018-08" db="EMBL/GenBank/DDBJ databases">
        <title>A genome reference for cultivated species of the human gut microbiota.</title>
        <authorList>
            <person name="Zou Y."/>
            <person name="Xue W."/>
            <person name="Luo G."/>
        </authorList>
    </citation>
    <scope>NUCLEOTIDE SEQUENCE [LARGE SCALE GENOMIC DNA]</scope>
    <source>
        <strain evidence="13 15">AF26-4BH</strain>
        <strain evidence="12">TF05-5AC</strain>
    </source>
</reference>
<dbReference type="InterPro" id="IPR001789">
    <property type="entry name" value="Sig_transdc_resp-reg_receiver"/>
</dbReference>
<dbReference type="SUPFAM" id="SSF46894">
    <property type="entry name" value="C-terminal effector domain of the bipartite response regulators"/>
    <property type="match status" value="1"/>
</dbReference>
<comment type="caution">
    <text evidence="13">The sequence shown here is derived from an EMBL/GenBank/DDBJ whole genome shotgun (WGS) entry which is preliminary data.</text>
</comment>
<evidence type="ECO:0000313" key="15">
    <source>
        <dbReference type="Proteomes" id="UP000261166"/>
    </source>
</evidence>
<dbReference type="AlphaFoldDB" id="A0A3E3J0G8"/>
<dbReference type="SMART" id="SM00862">
    <property type="entry name" value="Trans_reg_C"/>
    <property type="match status" value="1"/>
</dbReference>
<dbReference type="Gene3D" id="6.10.250.690">
    <property type="match status" value="1"/>
</dbReference>
<evidence type="ECO:0000256" key="6">
    <source>
        <dbReference type="ARBA" id="ARBA00023163"/>
    </source>
</evidence>
<dbReference type="RefSeq" id="WP_025491320.1">
    <property type="nucleotide sequence ID" value="NZ_CALBAU010000083.1"/>
</dbReference>
<evidence type="ECO:0000313" key="12">
    <source>
        <dbReference type="EMBL" id="RGE60457.1"/>
    </source>
</evidence>
<organism evidence="13 15">
    <name type="scientific">Eisenbergiella massiliensis</name>
    <dbReference type="NCBI Taxonomy" id="1720294"/>
    <lineage>
        <taxon>Bacteria</taxon>
        <taxon>Bacillati</taxon>
        <taxon>Bacillota</taxon>
        <taxon>Clostridia</taxon>
        <taxon>Lachnospirales</taxon>
        <taxon>Lachnospiraceae</taxon>
        <taxon>Eisenbergiella</taxon>
    </lineage>
</organism>
<dbReference type="Proteomes" id="UP000260812">
    <property type="component" value="Unassembled WGS sequence"/>
</dbReference>
<evidence type="ECO:0000256" key="4">
    <source>
        <dbReference type="ARBA" id="ARBA00023015"/>
    </source>
</evidence>
<keyword evidence="14" id="KW-1185">Reference proteome</keyword>
<dbReference type="FunFam" id="1.10.10.10:FF:000018">
    <property type="entry name" value="DNA-binding response regulator ResD"/>
    <property type="match status" value="1"/>
</dbReference>
<dbReference type="GO" id="GO:0005829">
    <property type="term" value="C:cytosol"/>
    <property type="evidence" value="ECO:0007669"/>
    <property type="project" value="TreeGrafter"/>
</dbReference>
<dbReference type="SMART" id="SM00448">
    <property type="entry name" value="REC"/>
    <property type="match status" value="1"/>
</dbReference>
<evidence type="ECO:0000256" key="9">
    <source>
        <dbReference type="PROSITE-ProRule" id="PRU01091"/>
    </source>
</evidence>
<dbReference type="PANTHER" id="PTHR48111">
    <property type="entry name" value="REGULATOR OF RPOS"/>
    <property type="match status" value="1"/>
</dbReference>
<evidence type="ECO:0000313" key="14">
    <source>
        <dbReference type="Proteomes" id="UP000260812"/>
    </source>
</evidence>
<dbReference type="PANTHER" id="PTHR48111:SF26">
    <property type="entry name" value="STAGE 0 SPORULATION PROTEIN A HOMOLOG"/>
    <property type="match status" value="1"/>
</dbReference>
<dbReference type="Gene3D" id="1.10.10.10">
    <property type="entry name" value="Winged helix-like DNA-binding domain superfamily/Winged helix DNA-binding domain"/>
    <property type="match status" value="1"/>
</dbReference>
<feature type="domain" description="Response regulatory" evidence="10">
    <location>
        <begin position="4"/>
        <end position="118"/>
    </location>
</feature>
<feature type="domain" description="OmpR/PhoB-type" evidence="11">
    <location>
        <begin position="137"/>
        <end position="236"/>
    </location>
</feature>
<keyword evidence="4" id="KW-0805">Transcription regulation</keyword>
<keyword evidence="3" id="KW-0902">Two-component regulatory system</keyword>
<dbReference type="GO" id="GO:0032993">
    <property type="term" value="C:protein-DNA complex"/>
    <property type="evidence" value="ECO:0007669"/>
    <property type="project" value="TreeGrafter"/>
</dbReference>
<dbReference type="InterPro" id="IPR039420">
    <property type="entry name" value="WalR-like"/>
</dbReference>
<proteinExistence type="predicted"/>
<dbReference type="Proteomes" id="UP000261166">
    <property type="component" value="Unassembled WGS sequence"/>
</dbReference>
<dbReference type="EMBL" id="QVLV01000007">
    <property type="protein sequence ID" value="RGE60457.1"/>
    <property type="molecule type" value="Genomic_DNA"/>
</dbReference>
<dbReference type="EMBL" id="QVLU01000005">
    <property type="protein sequence ID" value="RGE72828.1"/>
    <property type="molecule type" value="Genomic_DNA"/>
</dbReference>
<evidence type="ECO:0000259" key="11">
    <source>
        <dbReference type="PROSITE" id="PS51755"/>
    </source>
</evidence>
<dbReference type="GO" id="GO:0006355">
    <property type="term" value="P:regulation of DNA-templated transcription"/>
    <property type="evidence" value="ECO:0007669"/>
    <property type="project" value="InterPro"/>
</dbReference>
<keyword evidence="5 9" id="KW-0238">DNA-binding</keyword>
<dbReference type="Pfam" id="PF00486">
    <property type="entry name" value="Trans_reg_C"/>
    <property type="match status" value="1"/>
</dbReference>
<dbReference type="CDD" id="cd17574">
    <property type="entry name" value="REC_OmpR"/>
    <property type="match status" value="1"/>
</dbReference>
<feature type="modified residue" description="4-aspartylphosphate" evidence="8">
    <location>
        <position position="54"/>
    </location>
</feature>
<dbReference type="SUPFAM" id="SSF52172">
    <property type="entry name" value="CheY-like"/>
    <property type="match status" value="1"/>
</dbReference>
<evidence type="ECO:0000256" key="1">
    <source>
        <dbReference type="ARBA" id="ARBA00018672"/>
    </source>
</evidence>
<dbReference type="InterPro" id="IPR011006">
    <property type="entry name" value="CheY-like_superfamily"/>
</dbReference>
<dbReference type="OrthoDB" id="9790442at2"/>
<keyword evidence="6" id="KW-0804">Transcription</keyword>
<dbReference type="Pfam" id="PF00072">
    <property type="entry name" value="Response_reg"/>
    <property type="match status" value="1"/>
</dbReference>
<evidence type="ECO:0000256" key="5">
    <source>
        <dbReference type="ARBA" id="ARBA00023125"/>
    </source>
</evidence>
<evidence type="ECO:0000259" key="10">
    <source>
        <dbReference type="PROSITE" id="PS50110"/>
    </source>
</evidence>
<dbReference type="GeneID" id="97987675"/>
<evidence type="ECO:0000256" key="7">
    <source>
        <dbReference type="ARBA" id="ARBA00024867"/>
    </source>
</evidence>
<dbReference type="PROSITE" id="PS51755">
    <property type="entry name" value="OMPR_PHOB"/>
    <property type="match status" value="1"/>
</dbReference>
<evidence type="ECO:0000256" key="3">
    <source>
        <dbReference type="ARBA" id="ARBA00023012"/>
    </source>
</evidence>
<evidence type="ECO:0000256" key="2">
    <source>
        <dbReference type="ARBA" id="ARBA00022553"/>
    </source>
</evidence>
<dbReference type="GO" id="GO:0000976">
    <property type="term" value="F:transcription cis-regulatory region binding"/>
    <property type="evidence" value="ECO:0007669"/>
    <property type="project" value="TreeGrafter"/>
</dbReference>
<dbReference type="Gene3D" id="3.40.50.2300">
    <property type="match status" value="1"/>
</dbReference>
<gene>
    <name evidence="13" type="ORF">DWY69_07810</name>
    <name evidence="12" type="ORF">DXC51_12505</name>
</gene>
<accession>A0A3E3J0G8</accession>
<dbReference type="CDD" id="cd00383">
    <property type="entry name" value="trans_reg_C"/>
    <property type="match status" value="1"/>
</dbReference>
<dbReference type="InterPro" id="IPR016032">
    <property type="entry name" value="Sig_transdc_resp-reg_C-effctor"/>
</dbReference>
<protein>
    <recommendedName>
        <fullName evidence="1">Stage 0 sporulation protein A homolog</fullName>
    </recommendedName>
</protein>
<keyword evidence="2 8" id="KW-0597">Phosphoprotein</keyword>
<dbReference type="InterPro" id="IPR001867">
    <property type="entry name" value="OmpR/PhoB-type_DNA-bd"/>
</dbReference>
<evidence type="ECO:0000256" key="8">
    <source>
        <dbReference type="PROSITE-ProRule" id="PRU00169"/>
    </source>
</evidence>
<sequence length="240" mass="27347">MEFRLLIIEDEPDIRLMIEEALSLPGYRITSAEDGQQALQLFSEKEGWDLVVLDLMLPKVDGLTVLRKIREKSTVPVLILSARNGEYEKVLGLEYGADDYITKPFSVIELQARVKAFLRRANEYARSMPERENEAGQTQIRIGDLLIDPGNLTVQKRGEGISLTAKEFDILRLLAGNPSRVYTKIQIYESVWDENFLKDENVINVTIRRLREKIEDNPSAPVYIKTVWGIGYKMGTGEAE</sequence>
<feature type="DNA-binding region" description="OmpR/PhoB-type" evidence="9">
    <location>
        <begin position="137"/>
        <end position="236"/>
    </location>
</feature>
<name>A0A3E3J0G8_9FIRM</name>
<evidence type="ECO:0000313" key="13">
    <source>
        <dbReference type="EMBL" id="RGE72828.1"/>
    </source>
</evidence>
<dbReference type="FunFam" id="3.40.50.2300:FF:000001">
    <property type="entry name" value="DNA-binding response regulator PhoB"/>
    <property type="match status" value="1"/>
</dbReference>
<dbReference type="GO" id="GO:0000156">
    <property type="term" value="F:phosphorelay response regulator activity"/>
    <property type="evidence" value="ECO:0007669"/>
    <property type="project" value="TreeGrafter"/>
</dbReference>